<evidence type="ECO:0000313" key="6">
    <source>
        <dbReference type="EMBL" id="PKR84859.1"/>
    </source>
</evidence>
<accession>A0A2N3LJZ1</accession>
<comment type="caution">
    <text evidence="6">The sequence shown here is derived from an EMBL/GenBank/DDBJ whole genome shotgun (WGS) entry which is preliminary data.</text>
</comment>
<comment type="subunit">
    <text evidence="2">Homodimer.</text>
</comment>
<evidence type="ECO:0000256" key="3">
    <source>
        <dbReference type="ARBA" id="ARBA00022630"/>
    </source>
</evidence>
<feature type="domain" description="FAD/NAD(P)-binding" evidence="5">
    <location>
        <begin position="32"/>
        <end position="312"/>
    </location>
</feature>
<dbReference type="EMBL" id="PIQO01000008">
    <property type="protein sequence ID" value="PKR84859.1"/>
    <property type="molecule type" value="Genomic_DNA"/>
</dbReference>
<gene>
    <name evidence="6" type="ORF">CWO92_12210</name>
</gene>
<evidence type="ECO:0000313" key="7">
    <source>
        <dbReference type="Proteomes" id="UP000233440"/>
    </source>
</evidence>
<dbReference type="OrthoDB" id="9806179at2"/>
<sequence>MERDQHYSKYDNVFPDGVLFESNRKKEPEVHDCIIVGGGIAGLQAAIQLGRYCHKVLVIDSNYGRSNLCHAYHNILGWPDGISGPFLRETGKSQAEQLGVKFIEEEIVRIEKGGKQFILHSKASSTFYAKRILIATGVMDRLPPFPNLYPCLGISVYVCPDCDGYEVKDKRALVLGSGNVGANMALTLTYWTDDLIYINHEKATIDAIILKQLKDKNIKLYQEAIKEVIADGSTIQGVHLENGEKIAANRAFVAFGGNEVHSSIVKELGVKLHQNKHILVDPRTKMTNIEHVWAAGDVVAHSEQVTIALGEGMQAAIWIHKSLLKEGMEEL</sequence>
<organism evidence="6 7">
    <name type="scientific">Heyndrickxia camelliae</name>
    <dbReference type="NCBI Taxonomy" id="1707093"/>
    <lineage>
        <taxon>Bacteria</taxon>
        <taxon>Bacillati</taxon>
        <taxon>Bacillota</taxon>
        <taxon>Bacilli</taxon>
        <taxon>Bacillales</taxon>
        <taxon>Bacillaceae</taxon>
        <taxon>Heyndrickxia</taxon>
    </lineage>
</organism>
<dbReference type="Proteomes" id="UP000233440">
    <property type="component" value="Unassembled WGS sequence"/>
</dbReference>
<comment type="cofactor">
    <cofactor evidence="1">
        <name>FAD</name>
        <dbReference type="ChEBI" id="CHEBI:57692"/>
    </cofactor>
</comment>
<dbReference type="Pfam" id="PF07992">
    <property type="entry name" value="Pyr_redox_2"/>
    <property type="match status" value="1"/>
</dbReference>
<reference evidence="6 7" key="1">
    <citation type="submission" date="2017-11" db="EMBL/GenBank/DDBJ databases">
        <title>Bacillus camelliae sp. nov., isolated from pu'er tea.</title>
        <authorList>
            <person name="Niu L."/>
        </authorList>
    </citation>
    <scope>NUCLEOTIDE SEQUENCE [LARGE SCALE GENOMIC DNA]</scope>
    <source>
        <strain evidence="6 7">7578-1</strain>
    </source>
</reference>
<protein>
    <submittedName>
        <fullName evidence="6">Pyridine nucleotide-disulfide oxidoreductase</fullName>
    </submittedName>
</protein>
<keyword evidence="4" id="KW-0560">Oxidoreductase</keyword>
<dbReference type="PANTHER" id="PTHR48105">
    <property type="entry name" value="THIOREDOXIN REDUCTASE 1-RELATED-RELATED"/>
    <property type="match status" value="1"/>
</dbReference>
<evidence type="ECO:0000256" key="2">
    <source>
        <dbReference type="ARBA" id="ARBA00011738"/>
    </source>
</evidence>
<keyword evidence="7" id="KW-1185">Reference proteome</keyword>
<keyword evidence="3" id="KW-0285">Flavoprotein</keyword>
<dbReference type="InterPro" id="IPR050097">
    <property type="entry name" value="Ferredoxin-NADP_redctase_2"/>
</dbReference>
<dbReference type="PRINTS" id="PR00469">
    <property type="entry name" value="PNDRDTASEII"/>
</dbReference>
<dbReference type="GO" id="GO:0016491">
    <property type="term" value="F:oxidoreductase activity"/>
    <property type="evidence" value="ECO:0007669"/>
    <property type="project" value="UniProtKB-KW"/>
</dbReference>
<dbReference type="SUPFAM" id="SSF51905">
    <property type="entry name" value="FAD/NAD(P)-binding domain"/>
    <property type="match status" value="1"/>
</dbReference>
<dbReference type="AlphaFoldDB" id="A0A2N3LJZ1"/>
<name>A0A2N3LJZ1_9BACI</name>
<evidence type="ECO:0000256" key="4">
    <source>
        <dbReference type="ARBA" id="ARBA00023002"/>
    </source>
</evidence>
<proteinExistence type="predicted"/>
<dbReference type="PRINTS" id="PR00368">
    <property type="entry name" value="FADPNR"/>
</dbReference>
<dbReference type="InterPro" id="IPR036188">
    <property type="entry name" value="FAD/NAD-bd_sf"/>
</dbReference>
<dbReference type="InterPro" id="IPR023753">
    <property type="entry name" value="FAD/NAD-binding_dom"/>
</dbReference>
<evidence type="ECO:0000256" key="1">
    <source>
        <dbReference type="ARBA" id="ARBA00001974"/>
    </source>
</evidence>
<evidence type="ECO:0000259" key="5">
    <source>
        <dbReference type="Pfam" id="PF07992"/>
    </source>
</evidence>
<dbReference type="Gene3D" id="3.50.50.60">
    <property type="entry name" value="FAD/NAD(P)-binding domain"/>
    <property type="match status" value="2"/>
</dbReference>